<dbReference type="SUPFAM" id="SSF47862">
    <property type="entry name" value="Saposin"/>
    <property type="match status" value="1"/>
</dbReference>
<dbReference type="AlphaFoldDB" id="A0AA36GKL8"/>
<dbReference type="Proteomes" id="UP001176961">
    <property type="component" value="Unassembled WGS sequence"/>
</dbReference>
<comment type="caution">
    <text evidence="4">The sequence shown here is derived from an EMBL/GenBank/DDBJ whole genome shotgun (WGS) entry which is preliminary data.</text>
</comment>
<dbReference type="Gene3D" id="1.10.225.10">
    <property type="entry name" value="Saposin-like"/>
    <property type="match status" value="1"/>
</dbReference>
<feature type="chain" id="PRO_5041233263" description="Saposin B-type domain-containing protein" evidence="2">
    <location>
        <begin position="17"/>
        <end position="139"/>
    </location>
</feature>
<name>A0AA36GKL8_CYLNA</name>
<evidence type="ECO:0000256" key="2">
    <source>
        <dbReference type="SAM" id="SignalP"/>
    </source>
</evidence>
<keyword evidence="1" id="KW-1015">Disulfide bond</keyword>
<sequence>MKTLLLFSLIFCAVLAAYDIRFSKEVSPGPIPPFCQNCLDLVEKLKVAFKEGKEVKALKEIAHKFCKEILPPQLKVKCHHKVERHWKKVMKMLEITIDYVADQKYSSNEIWNNYTNKENYAFQDAVDSKKMCQAFRLCN</sequence>
<evidence type="ECO:0000313" key="5">
    <source>
        <dbReference type="Proteomes" id="UP001176961"/>
    </source>
</evidence>
<evidence type="ECO:0000259" key="3">
    <source>
        <dbReference type="PROSITE" id="PS50015"/>
    </source>
</evidence>
<feature type="domain" description="Saposin B-type" evidence="3">
    <location>
        <begin position="31"/>
        <end position="139"/>
    </location>
</feature>
<proteinExistence type="predicted"/>
<protein>
    <recommendedName>
        <fullName evidence="3">Saposin B-type domain-containing protein</fullName>
    </recommendedName>
</protein>
<gene>
    <name evidence="4" type="ORF">CYNAS_LOCUS5095</name>
</gene>
<evidence type="ECO:0000256" key="1">
    <source>
        <dbReference type="ARBA" id="ARBA00023157"/>
    </source>
</evidence>
<keyword evidence="2" id="KW-0732">Signal</keyword>
<keyword evidence="5" id="KW-1185">Reference proteome</keyword>
<organism evidence="4 5">
    <name type="scientific">Cylicocyclus nassatus</name>
    <name type="common">Nematode worm</name>
    <dbReference type="NCBI Taxonomy" id="53992"/>
    <lineage>
        <taxon>Eukaryota</taxon>
        <taxon>Metazoa</taxon>
        <taxon>Ecdysozoa</taxon>
        <taxon>Nematoda</taxon>
        <taxon>Chromadorea</taxon>
        <taxon>Rhabditida</taxon>
        <taxon>Rhabditina</taxon>
        <taxon>Rhabditomorpha</taxon>
        <taxon>Strongyloidea</taxon>
        <taxon>Strongylidae</taxon>
        <taxon>Cylicocyclus</taxon>
    </lineage>
</organism>
<dbReference type="InterPro" id="IPR011001">
    <property type="entry name" value="Saposin-like"/>
</dbReference>
<reference evidence="4" key="1">
    <citation type="submission" date="2023-07" db="EMBL/GenBank/DDBJ databases">
        <authorList>
            <consortium name="CYATHOMIX"/>
        </authorList>
    </citation>
    <scope>NUCLEOTIDE SEQUENCE</scope>
    <source>
        <strain evidence="4">N/A</strain>
    </source>
</reference>
<accession>A0AA36GKL8</accession>
<feature type="signal peptide" evidence="2">
    <location>
        <begin position="1"/>
        <end position="16"/>
    </location>
</feature>
<dbReference type="EMBL" id="CATQJL010000112">
    <property type="protein sequence ID" value="CAJ0593112.1"/>
    <property type="molecule type" value="Genomic_DNA"/>
</dbReference>
<dbReference type="InterPro" id="IPR008139">
    <property type="entry name" value="SaposinB_dom"/>
</dbReference>
<evidence type="ECO:0000313" key="4">
    <source>
        <dbReference type="EMBL" id="CAJ0593112.1"/>
    </source>
</evidence>
<dbReference type="PROSITE" id="PS50015">
    <property type="entry name" value="SAP_B"/>
    <property type="match status" value="1"/>
</dbReference>